<dbReference type="InterPro" id="IPR017438">
    <property type="entry name" value="ATP-NAD_kinase_N"/>
</dbReference>
<dbReference type="Pfam" id="PF00781">
    <property type="entry name" value="DAGK_cat"/>
    <property type="match status" value="1"/>
</dbReference>
<dbReference type="PANTHER" id="PTHR12358:SF108">
    <property type="entry name" value="DAGKC DOMAIN-CONTAINING PROTEIN"/>
    <property type="match status" value="1"/>
</dbReference>
<protein>
    <recommendedName>
        <fullName evidence="1">DAGKc domain-containing protein</fullName>
    </recommendedName>
</protein>
<reference evidence="2 3" key="1">
    <citation type="journal article" date="2023" name="Elife">
        <title>Identification of key yeast species and microbe-microbe interactions impacting larval growth of Drosophila in the wild.</title>
        <authorList>
            <person name="Mure A."/>
            <person name="Sugiura Y."/>
            <person name="Maeda R."/>
            <person name="Honda K."/>
            <person name="Sakurai N."/>
            <person name="Takahashi Y."/>
            <person name="Watada M."/>
            <person name="Katoh T."/>
            <person name="Gotoh A."/>
            <person name="Gotoh Y."/>
            <person name="Taniguchi I."/>
            <person name="Nakamura K."/>
            <person name="Hayashi T."/>
            <person name="Katayama T."/>
            <person name="Uemura T."/>
            <person name="Hattori Y."/>
        </authorList>
    </citation>
    <scope>NUCLEOTIDE SEQUENCE [LARGE SCALE GENOMIC DNA]</scope>
    <source>
        <strain evidence="2 3">KH-74</strain>
    </source>
</reference>
<dbReference type="InterPro" id="IPR001206">
    <property type="entry name" value="Diacylglycerol_kinase_cat_dom"/>
</dbReference>
<dbReference type="GO" id="GO:0005737">
    <property type="term" value="C:cytoplasm"/>
    <property type="evidence" value="ECO:0007669"/>
    <property type="project" value="TreeGrafter"/>
</dbReference>
<feature type="domain" description="DAGKc" evidence="1">
    <location>
        <begin position="79"/>
        <end position="166"/>
    </location>
</feature>
<dbReference type="Proteomes" id="UP001377567">
    <property type="component" value="Unassembled WGS sequence"/>
</dbReference>
<gene>
    <name evidence="2" type="ORF">DAKH74_016300</name>
</gene>
<dbReference type="GO" id="GO:0001727">
    <property type="term" value="F:lipid kinase activity"/>
    <property type="evidence" value="ECO:0007669"/>
    <property type="project" value="TreeGrafter"/>
</dbReference>
<dbReference type="GO" id="GO:0046512">
    <property type="term" value="P:sphingosine biosynthetic process"/>
    <property type="evidence" value="ECO:0007669"/>
    <property type="project" value="TreeGrafter"/>
</dbReference>
<accession>A0AAV5RTV9</accession>
<comment type="caution">
    <text evidence="2">The sequence shown here is derived from an EMBL/GenBank/DDBJ whole genome shotgun (WGS) entry which is preliminary data.</text>
</comment>
<dbReference type="InterPro" id="IPR050187">
    <property type="entry name" value="Lipid_Phosphate_FormReg"/>
</dbReference>
<dbReference type="GO" id="GO:0016020">
    <property type="term" value="C:membrane"/>
    <property type="evidence" value="ECO:0007669"/>
    <property type="project" value="TreeGrafter"/>
</dbReference>
<evidence type="ECO:0000259" key="1">
    <source>
        <dbReference type="Pfam" id="PF00781"/>
    </source>
</evidence>
<organism evidence="2 3">
    <name type="scientific">Maudiozyma humilis</name>
    <name type="common">Sour dough yeast</name>
    <name type="synonym">Kazachstania humilis</name>
    <dbReference type="NCBI Taxonomy" id="51915"/>
    <lineage>
        <taxon>Eukaryota</taxon>
        <taxon>Fungi</taxon>
        <taxon>Dikarya</taxon>
        <taxon>Ascomycota</taxon>
        <taxon>Saccharomycotina</taxon>
        <taxon>Saccharomycetes</taxon>
        <taxon>Saccharomycetales</taxon>
        <taxon>Saccharomycetaceae</taxon>
        <taxon>Maudiozyma</taxon>
    </lineage>
</organism>
<dbReference type="Gene3D" id="3.40.50.10330">
    <property type="entry name" value="Probable inorganic polyphosphate/atp-NAD kinase, domain 1"/>
    <property type="match status" value="1"/>
</dbReference>
<name>A0AAV5RTV9_MAUHU</name>
<sequence length="394" mass="43175">MTTRVVVEPLVSCGKAVFSVESVLEGTSYSEFRLVSETTVENGPSQPCNIPGNTSRIVVIDSVASGIGRTPQNDFYKVVMEPVFSHLALTHRYFKTDSAKAIAEFAKKIDTDRDYTLIVLSGDTSILELLNNLPATGNAAAKHSIDILTIPLGSANALANSVDCTSPTATFASFLSGNATPQPLPLYEVRFPGGSTTLFFIIFSMGFHANLLHLCTNHPKYSKMGVERFRLASTEILENYDLDIPLVVKSCSGTTITANNFSYFAIINTPNLEKTYIPSPSSSVLKRQLHILGYTSELTPEELTVDILKGYELHRGDTLSGPGIVYEPIEEDFEVVMQLDDAEAPDYKFEVCCDGLLSNLRDLSKDNADKSNVIKVSFLNDNDLSFKINIFTHV</sequence>
<evidence type="ECO:0000313" key="2">
    <source>
        <dbReference type="EMBL" id="GMM55014.1"/>
    </source>
</evidence>
<dbReference type="SUPFAM" id="SSF111331">
    <property type="entry name" value="NAD kinase/diacylglycerol kinase-like"/>
    <property type="match status" value="1"/>
</dbReference>
<keyword evidence="3" id="KW-1185">Reference proteome</keyword>
<dbReference type="InterPro" id="IPR016064">
    <property type="entry name" value="NAD/diacylglycerol_kinase_sf"/>
</dbReference>
<proteinExistence type="predicted"/>
<evidence type="ECO:0000313" key="3">
    <source>
        <dbReference type="Proteomes" id="UP001377567"/>
    </source>
</evidence>
<dbReference type="PANTHER" id="PTHR12358">
    <property type="entry name" value="SPHINGOSINE KINASE"/>
    <property type="match status" value="1"/>
</dbReference>
<dbReference type="EMBL" id="BTGD01000003">
    <property type="protein sequence ID" value="GMM55014.1"/>
    <property type="molecule type" value="Genomic_DNA"/>
</dbReference>
<dbReference type="AlphaFoldDB" id="A0AAV5RTV9"/>